<dbReference type="AlphaFoldDB" id="A0A4Y2MPT5"/>
<reference evidence="1 2" key="1">
    <citation type="journal article" date="2019" name="Sci. Rep.">
        <title>Orb-weaving spider Araneus ventricosus genome elucidates the spidroin gene catalogue.</title>
        <authorList>
            <person name="Kono N."/>
            <person name="Nakamura H."/>
            <person name="Ohtoshi R."/>
            <person name="Moran D.A.P."/>
            <person name="Shinohara A."/>
            <person name="Yoshida Y."/>
            <person name="Fujiwara M."/>
            <person name="Mori M."/>
            <person name="Tomita M."/>
            <person name="Arakawa K."/>
        </authorList>
    </citation>
    <scope>NUCLEOTIDE SEQUENCE [LARGE SCALE GENOMIC DNA]</scope>
</reference>
<gene>
    <name evidence="1" type="ORF">AVEN_45864_1</name>
</gene>
<protein>
    <submittedName>
        <fullName evidence="1">Uncharacterized protein</fullName>
    </submittedName>
</protein>
<dbReference type="Proteomes" id="UP000499080">
    <property type="component" value="Unassembled WGS sequence"/>
</dbReference>
<sequence length="101" mass="11704">MLRQTEKHFIVSLLQESWFPNFTTKKITNFNLKLMWDLYPSPPDGDATLILLRLYVIQSQVADERGDPKRKGEFSSRRLDMPLVPVQGRFENSKCLATDCA</sequence>
<keyword evidence="2" id="KW-1185">Reference proteome</keyword>
<proteinExistence type="predicted"/>
<accession>A0A4Y2MPT5</accession>
<evidence type="ECO:0000313" key="2">
    <source>
        <dbReference type="Proteomes" id="UP000499080"/>
    </source>
</evidence>
<evidence type="ECO:0000313" key="1">
    <source>
        <dbReference type="EMBL" id="GBN29178.1"/>
    </source>
</evidence>
<comment type="caution">
    <text evidence="1">The sequence shown here is derived from an EMBL/GenBank/DDBJ whole genome shotgun (WGS) entry which is preliminary data.</text>
</comment>
<name>A0A4Y2MPT5_ARAVE</name>
<dbReference type="EMBL" id="BGPR01124276">
    <property type="protein sequence ID" value="GBN29178.1"/>
    <property type="molecule type" value="Genomic_DNA"/>
</dbReference>
<organism evidence="1 2">
    <name type="scientific">Araneus ventricosus</name>
    <name type="common">Orbweaver spider</name>
    <name type="synonym">Epeira ventricosa</name>
    <dbReference type="NCBI Taxonomy" id="182803"/>
    <lineage>
        <taxon>Eukaryota</taxon>
        <taxon>Metazoa</taxon>
        <taxon>Ecdysozoa</taxon>
        <taxon>Arthropoda</taxon>
        <taxon>Chelicerata</taxon>
        <taxon>Arachnida</taxon>
        <taxon>Araneae</taxon>
        <taxon>Araneomorphae</taxon>
        <taxon>Entelegynae</taxon>
        <taxon>Araneoidea</taxon>
        <taxon>Araneidae</taxon>
        <taxon>Araneus</taxon>
    </lineage>
</organism>